<reference evidence="2 3" key="1">
    <citation type="submission" date="2018-04" db="EMBL/GenBank/DDBJ databases">
        <title>WGS assembly of Panicum hallii var. hallii HAL2.</title>
        <authorList>
            <person name="Lovell J."/>
            <person name="Jenkins J."/>
            <person name="Lowry D."/>
            <person name="Mamidi S."/>
            <person name="Sreedasyam A."/>
            <person name="Weng X."/>
            <person name="Barry K."/>
            <person name="Bonette J."/>
            <person name="Campitelli B."/>
            <person name="Daum C."/>
            <person name="Gordon S."/>
            <person name="Gould B."/>
            <person name="Lipzen A."/>
            <person name="MacQueen A."/>
            <person name="Palacio-Mejia J."/>
            <person name="Plott C."/>
            <person name="Shakirov E."/>
            <person name="Shu S."/>
            <person name="Yoshinaga Y."/>
            <person name="Zane M."/>
            <person name="Rokhsar D."/>
            <person name="Grimwood J."/>
            <person name="Schmutz J."/>
            <person name="Juenger T."/>
        </authorList>
    </citation>
    <scope>NUCLEOTIDE SEQUENCE [LARGE SCALE GENOMIC DNA]</scope>
    <source>
        <strain evidence="3">cv. HAL2</strain>
    </source>
</reference>
<dbReference type="Proteomes" id="UP000244336">
    <property type="component" value="Chromosome 2"/>
</dbReference>
<evidence type="ECO:0000313" key="3">
    <source>
        <dbReference type="Proteomes" id="UP000244336"/>
    </source>
</evidence>
<dbReference type="EMBL" id="CM009750">
    <property type="protein sequence ID" value="PUZ70333.1"/>
    <property type="molecule type" value="Genomic_DNA"/>
</dbReference>
<keyword evidence="3" id="KW-1185">Reference proteome</keyword>
<gene>
    <name evidence="2" type="ORF">GQ55_2G220400</name>
</gene>
<sequence length="69" mass="7443">MMSGLRRCKRQAARNDADEPGGGEVGSSSLGALLSYYLCCRYHVVTAAALLTSEVRLWYLLGRPGPILA</sequence>
<dbReference type="AlphaFoldDB" id="A0A2T7ER84"/>
<protein>
    <submittedName>
        <fullName evidence="2">Uncharacterized protein</fullName>
    </submittedName>
</protein>
<evidence type="ECO:0000256" key="1">
    <source>
        <dbReference type="SAM" id="MobiDB-lite"/>
    </source>
</evidence>
<evidence type="ECO:0000313" key="2">
    <source>
        <dbReference type="EMBL" id="PUZ70333.1"/>
    </source>
</evidence>
<feature type="compositionally biased region" description="Basic residues" evidence="1">
    <location>
        <begin position="1"/>
        <end position="12"/>
    </location>
</feature>
<dbReference type="Gramene" id="PUZ70333">
    <property type="protein sequence ID" value="PUZ70333"/>
    <property type="gene ID" value="GQ55_2G220400"/>
</dbReference>
<name>A0A2T7ER84_9POAL</name>
<organism evidence="2 3">
    <name type="scientific">Panicum hallii var. hallii</name>
    <dbReference type="NCBI Taxonomy" id="1504633"/>
    <lineage>
        <taxon>Eukaryota</taxon>
        <taxon>Viridiplantae</taxon>
        <taxon>Streptophyta</taxon>
        <taxon>Embryophyta</taxon>
        <taxon>Tracheophyta</taxon>
        <taxon>Spermatophyta</taxon>
        <taxon>Magnoliopsida</taxon>
        <taxon>Liliopsida</taxon>
        <taxon>Poales</taxon>
        <taxon>Poaceae</taxon>
        <taxon>PACMAD clade</taxon>
        <taxon>Panicoideae</taxon>
        <taxon>Panicodae</taxon>
        <taxon>Paniceae</taxon>
        <taxon>Panicinae</taxon>
        <taxon>Panicum</taxon>
        <taxon>Panicum sect. Panicum</taxon>
    </lineage>
</organism>
<accession>A0A2T7ER84</accession>
<proteinExistence type="predicted"/>
<feature type="region of interest" description="Disordered" evidence="1">
    <location>
        <begin position="1"/>
        <end position="26"/>
    </location>
</feature>